<dbReference type="Gene3D" id="2.70.70.10">
    <property type="entry name" value="Glucose Permease (Domain IIA)"/>
    <property type="match status" value="1"/>
</dbReference>
<dbReference type="Pfam" id="PF07501">
    <property type="entry name" value="G5"/>
    <property type="match status" value="1"/>
</dbReference>
<gene>
    <name evidence="5" type="ORF">ACFO1S_01120</name>
</gene>
<dbReference type="EMBL" id="JBHSED010000002">
    <property type="protein sequence ID" value="MFC4302035.1"/>
    <property type="molecule type" value="Genomic_DNA"/>
</dbReference>
<evidence type="ECO:0000313" key="6">
    <source>
        <dbReference type="Proteomes" id="UP001595755"/>
    </source>
</evidence>
<name>A0ABV8S3T2_9BACL</name>
<keyword evidence="1" id="KW-0732">Signal</keyword>
<keyword evidence="2" id="KW-1133">Transmembrane helix</keyword>
<dbReference type="InterPro" id="IPR018392">
    <property type="entry name" value="LysM"/>
</dbReference>
<dbReference type="PANTHER" id="PTHR21666:SF270">
    <property type="entry name" value="MUREIN HYDROLASE ACTIVATOR ENVC"/>
    <property type="match status" value="1"/>
</dbReference>
<dbReference type="PROSITE" id="PS51109">
    <property type="entry name" value="G5"/>
    <property type="match status" value="1"/>
</dbReference>
<dbReference type="SUPFAM" id="SSF51261">
    <property type="entry name" value="Duplicated hybrid motif"/>
    <property type="match status" value="1"/>
</dbReference>
<evidence type="ECO:0000256" key="1">
    <source>
        <dbReference type="ARBA" id="ARBA00022729"/>
    </source>
</evidence>
<dbReference type="Gene3D" id="2.20.230.10">
    <property type="entry name" value="Resuscitation-promoting factor rpfb"/>
    <property type="match status" value="1"/>
</dbReference>
<sequence>MDRIRKILVAARQTFRFVRSAQAQSNHSSTTKRQTHTGIRKYRKPILIASCSLAVIAAAGILGFNYVEANRVDYYKVMVNGEVAGEISSQDKVEQFVAAKVAALETADSPVQMVLNDNQVSYSEERAYKKKTDDEATLARLESMLQTHAVGVEVVVDGEVVGVVRDEMTAKKLLQRVKNKYAPARLLAKKTEPEVRSLSASTNAAADAAADEAKPQRVVTSVSFAEKVEMVKADIDASELADPEELFVALTEGEPIPREYTVKQGDCIGCIAAKLNISEELIYQNNKWIKNDFINVGDVLDLSEEEPPILNVNSEEEVTEIETIEAPIEYRKNDTMKLGQQKVLREGTPGSQQVTYRLLKRNGSLIEEEQVNLKVLVKPTATIILKGTKVIRGEGSGKFIWPVSGARVTSYQGARWGRMHNGIDMIGKSTIMAADEGTVEFAGYKSGGLGNAVIINHNNGFKTVYGHMKSVSVKEGQIVEKGDAIGVMGSTGRSTGTHLHFEVHLNGKLKNPTSYL</sequence>
<dbReference type="InterPro" id="IPR036779">
    <property type="entry name" value="LysM_dom_sf"/>
</dbReference>
<dbReference type="InterPro" id="IPR016047">
    <property type="entry name" value="M23ase_b-sheet_dom"/>
</dbReference>
<dbReference type="CDD" id="cd12797">
    <property type="entry name" value="M23_peptidase"/>
    <property type="match status" value="1"/>
</dbReference>
<organism evidence="5 6">
    <name type="scientific">Cohnella boryungensis</name>
    <dbReference type="NCBI Taxonomy" id="768479"/>
    <lineage>
        <taxon>Bacteria</taxon>
        <taxon>Bacillati</taxon>
        <taxon>Bacillota</taxon>
        <taxon>Bacilli</taxon>
        <taxon>Bacillales</taxon>
        <taxon>Paenibacillaceae</taxon>
        <taxon>Cohnella</taxon>
    </lineage>
</organism>
<proteinExistence type="predicted"/>
<evidence type="ECO:0000259" key="3">
    <source>
        <dbReference type="PROSITE" id="PS51109"/>
    </source>
</evidence>
<reference evidence="6" key="1">
    <citation type="journal article" date="2019" name="Int. J. Syst. Evol. Microbiol.">
        <title>The Global Catalogue of Microorganisms (GCM) 10K type strain sequencing project: providing services to taxonomists for standard genome sequencing and annotation.</title>
        <authorList>
            <consortium name="The Broad Institute Genomics Platform"/>
            <consortium name="The Broad Institute Genome Sequencing Center for Infectious Disease"/>
            <person name="Wu L."/>
            <person name="Ma J."/>
        </authorList>
    </citation>
    <scope>NUCLEOTIDE SEQUENCE [LARGE SCALE GENOMIC DNA]</scope>
    <source>
        <strain evidence="6">CGMCC 4.1641</strain>
    </source>
</reference>
<accession>A0ABV8S3T2</accession>
<dbReference type="Proteomes" id="UP001595755">
    <property type="component" value="Unassembled WGS sequence"/>
</dbReference>
<keyword evidence="2" id="KW-0812">Transmembrane</keyword>
<dbReference type="PROSITE" id="PS51782">
    <property type="entry name" value="LYSM"/>
    <property type="match status" value="1"/>
</dbReference>
<feature type="domain" description="G5" evidence="3">
    <location>
        <begin position="309"/>
        <end position="390"/>
    </location>
</feature>
<dbReference type="SUPFAM" id="SSF54106">
    <property type="entry name" value="LysM domain"/>
    <property type="match status" value="1"/>
</dbReference>
<dbReference type="InterPro" id="IPR050570">
    <property type="entry name" value="Cell_wall_metabolism_enzyme"/>
</dbReference>
<feature type="transmembrane region" description="Helical" evidence="2">
    <location>
        <begin position="46"/>
        <end position="67"/>
    </location>
</feature>
<feature type="domain" description="LysM" evidence="4">
    <location>
        <begin position="258"/>
        <end position="302"/>
    </location>
</feature>
<dbReference type="CDD" id="cd00118">
    <property type="entry name" value="LysM"/>
    <property type="match status" value="1"/>
</dbReference>
<dbReference type="SMART" id="SM01208">
    <property type="entry name" value="G5"/>
    <property type="match status" value="1"/>
</dbReference>
<keyword evidence="2" id="KW-0472">Membrane</keyword>
<evidence type="ECO:0000313" key="5">
    <source>
        <dbReference type="EMBL" id="MFC4302035.1"/>
    </source>
</evidence>
<evidence type="ECO:0000259" key="4">
    <source>
        <dbReference type="PROSITE" id="PS51782"/>
    </source>
</evidence>
<protein>
    <submittedName>
        <fullName evidence="5">Peptidoglycan DD-metalloendopeptidase family protein</fullName>
    </submittedName>
</protein>
<dbReference type="SMART" id="SM00257">
    <property type="entry name" value="LysM"/>
    <property type="match status" value="1"/>
</dbReference>
<keyword evidence="6" id="KW-1185">Reference proteome</keyword>
<dbReference type="Pfam" id="PF01551">
    <property type="entry name" value="Peptidase_M23"/>
    <property type="match status" value="1"/>
</dbReference>
<dbReference type="Pfam" id="PF01476">
    <property type="entry name" value="LysM"/>
    <property type="match status" value="1"/>
</dbReference>
<dbReference type="InterPro" id="IPR011098">
    <property type="entry name" value="G5_dom"/>
</dbReference>
<evidence type="ECO:0000256" key="2">
    <source>
        <dbReference type="SAM" id="Phobius"/>
    </source>
</evidence>
<comment type="caution">
    <text evidence="5">The sequence shown here is derived from an EMBL/GenBank/DDBJ whole genome shotgun (WGS) entry which is preliminary data.</text>
</comment>
<dbReference type="Gene3D" id="3.10.350.10">
    <property type="entry name" value="LysM domain"/>
    <property type="match status" value="1"/>
</dbReference>
<dbReference type="InterPro" id="IPR011055">
    <property type="entry name" value="Dup_hybrid_motif"/>
</dbReference>
<dbReference type="PANTHER" id="PTHR21666">
    <property type="entry name" value="PEPTIDASE-RELATED"/>
    <property type="match status" value="1"/>
</dbReference>